<reference evidence="1" key="1">
    <citation type="submission" date="2020-08" db="EMBL/GenBank/DDBJ databases">
        <title>Multicomponent nature underlies the extraordinary mechanical properties of spider dragline silk.</title>
        <authorList>
            <person name="Kono N."/>
            <person name="Nakamura H."/>
            <person name="Mori M."/>
            <person name="Yoshida Y."/>
            <person name="Ohtoshi R."/>
            <person name="Malay A.D."/>
            <person name="Moran D.A.P."/>
            <person name="Tomita M."/>
            <person name="Numata K."/>
            <person name="Arakawa K."/>
        </authorList>
    </citation>
    <scope>NUCLEOTIDE SEQUENCE</scope>
</reference>
<keyword evidence="2" id="KW-1185">Reference proteome</keyword>
<evidence type="ECO:0000313" key="1">
    <source>
        <dbReference type="EMBL" id="GFY11089.1"/>
    </source>
</evidence>
<evidence type="ECO:0000313" key="2">
    <source>
        <dbReference type="Proteomes" id="UP000887159"/>
    </source>
</evidence>
<proteinExistence type="predicted"/>
<sequence>MGILYKDTLALNPRCSRLRRIDEVDISTPVEVDQRAAYCLEEAVRLFTAMRSRCQSSRADVTSIVHCQLFDVRWSTASKLASLWNCSTAHELLLSDRKILLLEGR</sequence>
<accession>A0A8X6VFT8</accession>
<organism evidence="1 2">
    <name type="scientific">Trichonephila clavipes</name>
    <name type="common">Golden silk orbweaver</name>
    <name type="synonym">Nephila clavipes</name>
    <dbReference type="NCBI Taxonomy" id="2585209"/>
    <lineage>
        <taxon>Eukaryota</taxon>
        <taxon>Metazoa</taxon>
        <taxon>Ecdysozoa</taxon>
        <taxon>Arthropoda</taxon>
        <taxon>Chelicerata</taxon>
        <taxon>Arachnida</taxon>
        <taxon>Araneae</taxon>
        <taxon>Araneomorphae</taxon>
        <taxon>Entelegynae</taxon>
        <taxon>Araneoidea</taxon>
        <taxon>Nephilidae</taxon>
        <taxon>Trichonephila</taxon>
    </lineage>
</organism>
<name>A0A8X6VFT8_TRICX</name>
<protein>
    <submittedName>
        <fullName evidence="1">Uncharacterized protein</fullName>
    </submittedName>
</protein>
<comment type="caution">
    <text evidence="1">The sequence shown here is derived from an EMBL/GenBank/DDBJ whole genome shotgun (WGS) entry which is preliminary data.</text>
</comment>
<gene>
    <name evidence="1" type="primary">NCL1_37273</name>
    <name evidence="1" type="ORF">TNCV_4470751</name>
</gene>
<dbReference type="AlphaFoldDB" id="A0A8X6VFT8"/>
<dbReference type="Proteomes" id="UP000887159">
    <property type="component" value="Unassembled WGS sequence"/>
</dbReference>
<dbReference type="EMBL" id="BMAU01021304">
    <property type="protein sequence ID" value="GFY11089.1"/>
    <property type="molecule type" value="Genomic_DNA"/>
</dbReference>